<dbReference type="AlphaFoldDB" id="A0A0F9CIZ3"/>
<protein>
    <submittedName>
        <fullName evidence="1">Uncharacterized protein</fullName>
    </submittedName>
</protein>
<comment type="caution">
    <text evidence="1">The sequence shown here is derived from an EMBL/GenBank/DDBJ whole genome shotgun (WGS) entry which is preliminary data.</text>
</comment>
<organism evidence="1">
    <name type="scientific">marine sediment metagenome</name>
    <dbReference type="NCBI Taxonomy" id="412755"/>
    <lineage>
        <taxon>unclassified sequences</taxon>
        <taxon>metagenomes</taxon>
        <taxon>ecological metagenomes</taxon>
    </lineage>
</organism>
<proteinExistence type="predicted"/>
<gene>
    <name evidence="1" type="ORF">LCGC14_2318940</name>
</gene>
<name>A0A0F9CIZ3_9ZZZZ</name>
<evidence type="ECO:0000313" key="1">
    <source>
        <dbReference type="EMBL" id="KKL49094.1"/>
    </source>
</evidence>
<accession>A0A0F9CIZ3</accession>
<sequence length="63" mass="7237">MNEKDYLGDGVYALYDGFGVWLHANDLDHPTDKVYLEPSVLDALVHFYERMTVETIKEEGDNS</sequence>
<dbReference type="EMBL" id="LAZR01033086">
    <property type="protein sequence ID" value="KKL49094.1"/>
    <property type="molecule type" value="Genomic_DNA"/>
</dbReference>
<reference evidence="1" key="1">
    <citation type="journal article" date="2015" name="Nature">
        <title>Complex archaea that bridge the gap between prokaryotes and eukaryotes.</title>
        <authorList>
            <person name="Spang A."/>
            <person name="Saw J.H."/>
            <person name="Jorgensen S.L."/>
            <person name="Zaremba-Niedzwiedzka K."/>
            <person name="Martijn J."/>
            <person name="Lind A.E."/>
            <person name="van Eijk R."/>
            <person name="Schleper C."/>
            <person name="Guy L."/>
            <person name="Ettema T.J."/>
        </authorList>
    </citation>
    <scope>NUCLEOTIDE SEQUENCE</scope>
</reference>